<evidence type="ECO:0000313" key="3">
    <source>
        <dbReference type="EMBL" id="KIQ64577.1"/>
    </source>
</evidence>
<reference evidence="3 4" key="1">
    <citation type="submission" date="2015-02" db="EMBL/GenBank/DDBJ databases">
        <title>Draft genome sequence of Kitasatospora griseola MF730-N6, a bafilomycin, terpentecin and satosporin producer.</title>
        <authorList>
            <person name="Arens J.C."/>
            <person name="Haltli B."/>
            <person name="Kerr R.G."/>
        </authorList>
    </citation>
    <scope>NUCLEOTIDE SEQUENCE [LARGE SCALE GENOMIC DNA]</scope>
    <source>
        <strain evidence="3 4">MF730-N6</strain>
    </source>
</reference>
<feature type="compositionally biased region" description="Low complexity" evidence="1">
    <location>
        <begin position="113"/>
        <end position="135"/>
    </location>
</feature>
<accession>A0A0D0PW07</accession>
<evidence type="ECO:0000313" key="4">
    <source>
        <dbReference type="Proteomes" id="UP000032066"/>
    </source>
</evidence>
<gene>
    <name evidence="3" type="ORF">TR51_09945</name>
</gene>
<dbReference type="STRING" id="2064.TR51_09945"/>
<feature type="region of interest" description="Disordered" evidence="1">
    <location>
        <begin position="113"/>
        <end position="226"/>
    </location>
</feature>
<dbReference type="PATRIC" id="fig|2064.6.peg.2113"/>
<dbReference type="InterPro" id="IPR011047">
    <property type="entry name" value="Quinoprotein_ADH-like_sf"/>
</dbReference>
<sequence>MAQEPSTTPGYDQQQPWYPQPQPTYGEQQAYGQQPVHGEQQAYAEQQQAYGGYPQPGGQVDPAAQQQLYGRPDQPYQQQDYAQAYGQQQGYPEGWVDQQTYGQQHLYADQQQAYAEQQQAYGGYPQPDAYADPAARQLYAPADPFAQPETPPTPGAFEQPAAGASPVTATGYPQTSAADPFAPGADGTSTPAVHTADDDTSTDGRPAAGGLAARARAAVTSGPGAPSKRGLAIRIGAGVAALAVLGTAAVLATSDSDSGKPAADKGAQGAPQNIAVAHTKAWTAAADPAAAGAQGADDTLVGSWLLADAVVRADATGVHAYSLADGKPGWTLAPPADGAVPCGLSPSVNSGGIGAVVYRPSADPNGPCSTAVAVDTKAGKITWSKTLSDTKGKYAAHVAVTDDKVIAVGDDKAAAWAANDGAEAWQYTGQGKYCTLSGSSGPTTVLLHSNCADSTPGPQAVALNVSDGKVKYWRGLNNQPTTVTVLSAEPAVVLTTGSQPADDRVFAWGANGDPGVEIPLAVEGGGRLDVARGSFAAVPGVHFQGTTMLAAVVPDGGGSPTAIAAYDLGTGKPQWRTPIAEKGRARPAGVDSSGLLVVVDERADQPAHLSRFALAGGQETQGGAFPQGTGSLLSAGRVFTTAGHVVAVPEVATNFGIATGFTSKS</sequence>
<keyword evidence="4" id="KW-1185">Reference proteome</keyword>
<dbReference type="InterPro" id="IPR002372">
    <property type="entry name" value="PQQ_rpt_dom"/>
</dbReference>
<feature type="domain" description="Pyrrolo-quinoline quinone repeat" evidence="2">
    <location>
        <begin position="317"/>
        <end position="512"/>
    </location>
</feature>
<dbReference type="SUPFAM" id="SSF50998">
    <property type="entry name" value="Quinoprotein alcohol dehydrogenase-like"/>
    <property type="match status" value="1"/>
</dbReference>
<feature type="compositionally biased region" description="Low complexity" evidence="1">
    <location>
        <begin position="38"/>
        <end position="59"/>
    </location>
</feature>
<name>A0A0D0PW07_KITGR</name>
<feature type="compositionally biased region" description="Polar residues" evidence="1">
    <location>
        <begin position="167"/>
        <end position="177"/>
    </location>
</feature>
<evidence type="ECO:0000259" key="2">
    <source>
        <dbReference type="Pfam" id="PF13360"/>
    </source>
</evidence>
<dbReference type="Proteomes" id="UP000032066">
    <property type="component" value="Unassembled WGS sequence"/>
</dbReference>
<dbReference type="Pfam" id="PF13360">
    <property type="entry name" value="PQQ_2"/>
    <property type="match status" value="1"/>
</dbReference>
<dbReference type="OrthoDB" id="3863385at2"/>
<feature type="compositionally biased region" description="Low complexity" evidence="1">
    <location>
        <begin position="204"/>
        <end position="218"/>
    </location>
</feature>
<evidence type="ECO:0000256" key="1">
    <source>
        <dbReference type="SAM" id="MobiDB-lite"/>
    </source>
</evidence>
<dbReference type="RefSeq" id="WP_043910216.1">
    <property type="nucleotide sequence ID" value="NZ_JXZB01000002.1"/>
</dbReference>
<dbReference type="InterPro" id="IPR015943">
    <property type="entry name" value="WD40/YVTN_repeat-like_dom_sf"/>
</dbReference>
<dbReference type="Gene3D" id="2.130.10.10">
    <property type="entry name" value="YVTN repeat-like/Quinoprotein amine dehydrogenase"/>
    <property type="match status" value="1"/>
</dbReference>
<proteinExistence type="predicted"/>
<dbReference type="EMBL" id="JXZB01000002">
    <property type="protein sequence ID" value="KIQ64577.1"/>
    <property type="molecule type" value="Genomic_DNA"/>
</dbReference>
<organism evidence="3 4">
    <name type="scientific">Kitasatospora griseola</name>
    <name type="common">Streptomyces griseolosporeus</name>
    <dbReference type="NCBI Taxonomy" id="2064"/>
    <lineage>
        <taxon>Bacteria</taxon>
        <taxon>Bacillati</taxon>
        <taxon>Actinomycetota</taxon>
        <taxon>Actinomycetes</taxon>
        <taxon>Kitasatosporales</taxon>
        <taxon>Streptomycetaceae</taxon>
        <taxon>Kitasatospora</taxon>
    </lineage>
</organism>
<comment type="caution">
    <text evidence="3">The sequence shown here is derived from an EMBL/GenBank/DDBJ whole genome shotgun (WGS) entry which is preliminary data.</text>
</comment>
<dbReference type="AlphaFoldDB" id="A0A0D0PW07"/>
<protein>
    <recommendedName>
        <fullName evidence="2">Pyrrolo-quinoline quinone repeat domain-containing protein</fullName>
    </recommendedName>
</protein>
<feature type="region of interest" description="Disordered" evidence="1">
    <location>
        <begin position="1"/>
        <end position="78"/>
    </location>
</feature>